<dbReference type="Pfam" id="PF00534">
    <property type="entry name" value="Glycos_transf_1"/>
    <property type="match status" value="1"/>
</dbReference>
<name>B9L166_THERP</name>
<dbReference type="GO" id="GO:0016757">
    <property type="term" value="F:glycosyltransferase activity"/>
    <property type="evidence" value="ECO:0007669"/>
    <property type="project" value="InterPro"/>
</dbReference>
<dbReference type="Proteomes" id="UP000000447">
    <property type="component" value="Chromosome"/>
</dbReference>
<dbReference type="eggNOG" id="COG0297">
    <property type="taxonomic scope" value="Bacteria"/>
</dbReference>
<protein>
    <submittedName>
        <fullName evidence="3">Putative mannosyl transferase</fullName>
    </submittedName>
</protein>
<dbReference type="PANTHER" id="PTHR12526">
    <property type="entry name" value="GLYCOSYLTRANSFERASE"/>
    <property type="match status" value="1"/>
</dbReference>
<dbReference type="NCBIfam" id="TIGR02149">
    <property type="entry name" value="glgA_Coryne"/>
    <property type="match status" value="1"/>
</dbReference>
<gene>
    <name evidence="3" type="ordered locus">trd_1778</name>
</gene>
<feature type="domain" description="Glycosyl transferase family 1" evidence="1">
    <location>
        <begin position="207"/>
        <end position="383"/>
    </location>
</feature>
<dbReference type="InterPro" id="IPR001296">
    <property type="entry name" value="Glyco_trans_1"/>
</dbReference>
<dbReference type="CDD" id="cd03801">
    <property type="entry name" value="GT4_PimA-like"/>
    <property type="match status" value="1"/>
</dbReference>
<evidence type="ECO:0000313" key="3">
    <source>
        <dbReference type="EMBL" id="ACM05403.1"/>
    </source>
</evidence>
<evidence type="ECO:0000313" key="4">
    <source>
        <dbReference type="Proteomes" id="UP000000447"/>
    </source>
</evidence>
<dbReference type="GO" id="GO:0009250">
    <property type="term" value="P:glucan biosynthetic process"/>
    <property type="evidence" value="ECO:0007669"/>
    <property type="project" value="InterPro"/>
</dbReference>
<dbReference type="InterPro" id="IPR028098">
    <property type="entry name" value="Glyco_trans_4-like_N"/>
</dbReference>
<dbReference type="SUPFAM" id="SSF53756">
    <property type="entry name" value="UDP-Glycosyltransferase/glycogen phosphorylase"/>
    <property type="match status" value="1"/>
</dbReference>
<dbReference type="AlphaFoldDB" id="B9L166"/>
<dbReference type="CAZy" id="GT4">
    <property type="family name" value="Glycosyltransferase Family 4"/>
</dbReference>
<organism evidence="3 4">
    <name type="scientific">Thermomicrobium roseum (strain ATCC 27502 / DSM 5159 / P-2)</name>
    <dbReference type="NCBI Taxonomy" id="309801"/>
    <lineage>
        <taxon>Bacteria</taxon>
        <taxon>Pseudomonadati</taxon>
        <taxon>Thermomicrobiota</taxon>
        <taxon>Thermomicrobia</taxon>
        <taxon>Thermomicrobiales</taxon>
        <taxon>Thermomicrobiaceae</taxon>
        <taxon>Thermomicrobium</taxon>
    </lineage>
</organism>
<dbReference type="STRING" id="309801.trd_1778"/>
<dbReference type="InterPro" id="IPR011875">
    <property type="entry name" value="M1P_synthase"/>
</dbReference>
<dbReference type="EMBL" id="CP001275">
    <property type="protein sequence ID" value="ACM05403.1"/>
    <property type="molecule type" value="Genomic_DNA"/>
</dbReference>
<keyword evidence="4" id="KW-1185">Reference proteome</keyword>
<evidence type="ECO:0000259" key="1">
    <source>
        <dbReference type="Pfam" id="PF00534"/>
    </source>
</evidence>
<dbReference type="PANTHER" id="PTHR12526:SF590">
    <property type="entry name" value="ALPHA-MALTOSE-1-PHOSPHATE SYNTHASE"/>
    <property type="match status" value="1"/>
</dbReference>
<evidence type="ECO:0000259" key="2">
    <source>
        <dbReference type="Pfam" id="PF13439"/>
    </source>
</evidence>
<dbReference type="HOGENOM" id="CLU_009583_2_3_0"/>
<reference evidence="3 4" key="1">
    <citation type="journal article" date="2009" name="PLoS ONE">
        <title>Complete genome sequence of the aerobic CO-oxidizing thermophile Thermomicrobium roseum.</title>
        <authorList>
            <person name="Wu D."/>
            <person name="Raymond J."/>
            <person name="Wu M."/>
            <person name="Chatterji S."/>
            <person name="Ren Q."/>
            <person name="Graham J.E."/>
            <person name="Bryant D.A."/>
            <person name="Robb F."/>
            <person name="Colman A."/>
            <person name="Tallon L.J."/>
            <person name="Badger J.H."/>
            <person name="Madupu R."/>
            <person name="Ward N.L."/>
            <person name="Eisen J.A."/>
        </authorList>
    </citation>
    <scope>NUCLEOTIDE SEQUENCE [LARGE SCALE GENOMIC DNA]</scope>
    <source>
        <strain evidence="4">ATCC 27502 / DSM 5159 / P-2</strain>
    </source>
</reference>
<dbReference type="Pfam" id="PF13439">
    <property type="entry name" value="Glyco_transf_4"/>
    <property type="match status" value="1"/>
</dbReference>
<proteinExistence type="predicted"/>
<feature type="domain" description="Glycosyltransferase subfamily 4-like N-terminal" evidence="2">
    <location>
        <begin position="21"/>
        <end position="191"/>
    </location>
</feature>
<accession>B9L166</accession>
<keyword evidence="3" id="KW-0808">Transferase</keyword>
<sequence length="405" mass="45611">MAMGTLSKVLVLTNEYPPHVYGGAGVHVEYLTRELARHVAVEVRCFGDQLIDTPNLRVRGYRGWEEIRSAGDRRHWPALDALSRNLLMVRDPIDADLIHAHTWYTDLAALWGRLLWERPFVLTVHSLEPLRPWKREQLGTAYHLSSWMERVAIESADAVIAVSGATREDVLRLYRVAPERVHVIHNGIDTALYRRTSETAALERIGVDLARPFVLFVGRITRQKGIAYLLAAVPHLPADVQIVLLAGQPDTPELAHLVESRVAEFRERRGGIFWVPEMLPRQEVIQFYSHATVFCCPSIYEPFGLINLEAMACECPVVASDVGGIPEVVVDGETGLLVHVEIDPERGEPVDPDGYAQDLARAIRRIIEDPALRARLGRNGRQRVEQLFSWSAVAERTLALYRSLV</sequence>
<dbReference type="KEGG" id="tro:trd_1778"/>
<dbReference type="Gene3D" id="3.40.50.2000">
    <property type="entry name" value="Glycogen Phosphorylase B"/>
    <property type="match status" value="2"/>
</dbReference>